<dbReference type="Proteomes" id="UP000030437">
    <property type="component" value="Unassembled WGS sequence"/>
</dbReference>
<dbReference type="RefSeq" id="WP_036159110.1">
    <property type="nucleotide sequence ID" value="NZ_AVCX01000001.1"/>
</dbReference>
<dbReference type="Pfam" id="PF00583">
    <property type="entry name" value="Acetyltransf_1"/>
    <property type="match status" value="1"/>
</dbReference>
<dbReference type="GO" id="GO:0016747">
    <property type="term" value="F:acyltransferase activity, transferring groups other than amino-acyl groups"/>
    <property type="evidence" value="ECO:0007669"/>
    <property type="project" value="InterPro"/>
</dbReference>
<dbReference type="STRING" id="1220589.CD32_22130"/>
<sequence>MCTIIKLATIEDYYSVNLIVKEGQDEHSEALPHIFKKTDQVMPENYFRELVEDSKSDILIAKIGDEVVGFAVMELKEAPPFDSMAPRKFAYMSDFGINSTYQRKGIGKSLFEACLEWSKNKDVTSLELNVWEFNQKAISFYENFGMETISRKMTLNLK</sequence>
<dbReference type="AlphaFoldDB" id="A0A0A3IB94"/>
<protein>
    <submittedName>
        <fullName evidence="4">Alanine acetyltransferase</fullName>
    </submittedName>
</protein>
<dbReference type="PANTHER" id="PTHR42919:SF8">
    <property type="entry name" value="N-ALPHA-ACETYLTRANSFERASE 50"/>
    <property type="match status" value="1"/>
</dbReference>
<dbReference type="OrthoDB" id="9805924at2"/>
<organism evidence="4 5">
    <name type="scientific">Lysinibacillus odysseyi 34hs-1 = NBRC 100172</name>
    <dbReference type="NCBI Taxonomy" id="1220589"/>
    <lineage>
        <taxon>Bacteria</taxon>
        <taxon>Bacillati</taxon>
        <taxon>Bacillota</taxon>
        <taxon>Bacilli</taxon>
        <taxon>Bacillales</taxon>
        <taxon>Bacillaceae</taxon>
        <taxon>Lysinibacillus</taxon>
    </lineage>
</organism>
<dbReference type="SUPFAM" id="SSF55729">
    <property type="entry name" value="Acyl-CoA N-acyltransferases (Nat)"/>
    <property type="match status" value="1"/>
</dbReference>
<dbReference type="eggNOG" id="COG0456">
    <property type="taxonomic scope" value="Bacteria"/>
</dbReference>
<keyword evidence="1 4" id="KW-0808">Transferase</keyword>
<evidence type="ECO:0000256" key="1">
    <source>
        <dbReference type="ARBA" id="ARBA00022679"/>
    </source>
</evidence>
<dbReference type="InterPro" id="IPR016181">
    <property type="entry name" value="Acyl_CoA_acyltransferase"/>
</dbReference>
<dbReference type="EMBL" id="JPVP01000060">
    <property type="protein sequence ID" value="KGR81994.1"/>
    <property type="molecule type" value="Genomic_DNA"/>
</dbReference>
<accession>A0A0A3IB94</accession>
<name>A0A0A3IB94_9BACI</name>
<dbReference type="PANTHER" id="PTHR42919">
    <property type="entry name" value="N-ALPHA-ACETYLTRANSFERASE"/>
    <property type="match status" value="1"/>
</dbReference>
<evidence type="ECO:0000313" key="4">
    <source>
        <dbReference type="EMBL" id="KGR81994.1"/>
    </source>
</evidence>
<evidence type="ECO:0000259" key="3">
    <source>
        <dbReference type="PROSITE" id="PS51186"/>
    </source>
</evidence>
<evidence type="ECO:0000256" key="2">
    <source>
        <dbReference type="ARBA" id="ARBA00023315"/>
    </source>
</evidence>
<comment type="caution">
    <text evidence="4">The sequence shown here is derived from an EMBL/GenBank/DDBJ whole genome shotgun (WGS) entry which is preliminary data.</text>
</comment>
<proteinExistence type="predicted"/>
<evidence type="ECO:0000313" key="5">
    <source>
        <dbReference type="Proteomes" id="UP000030437"/>
    </source>
</evidence>
<dbReference type="InterPro" id="IPR051556">
    <property type="entry name" value="N-term/lysine_N-AcTrnsfr"/>
</dbReference>
<dbReference type="CDD" id="cd04301">
    <property type="entry name" value="NAT_SF"/>
    <property type="match status" value="1"/>
</dbReference>
<keyword evidence="2" id="KW-0012">Acyltransferase</keyword>
<reference evidence="4 5" key="1">
    <citation type="submission" date="2014-02" db="EMBL/GenBank/DDBJ databases">
        <title>Draft genome sequence of Lysinibacillus odysseyi NBRC 100172.</title>
        <authorList>
            <person name="Zhang F."/>
            <person name="Wang G."/>
            <person name="Zhang L."/>
        </authorList>
    </citation>
    <scope>NUCLEOTIDE SEQUENCE [LARGE SCALE GENOMIC DNA]</scope>
    <source>
        <strain evidence="4 5">NBRC 100172</strain>
    </source>
</reference>
<feature type="domain" description="N-acetyltransferase" evidence="3">
    <location>
        <begin position="18"/>
        <end position="158"/>
    </location>
</feature>
<keyword evidence="5" id="KW-1185">Reference proteome</keyword>
<dbReference type="InterPro" id="IPR000182">
    <property type="entry name" value="GNAT_dom"/>
</dbReference>
<dbReference type="Gene3D" id="3.40.630.30">
    <property type="match status" value="1"/>
</dbReference>
<gene>
    <name evidence="4" type="ORF">CD32_22130</name>
</gene>
<dbReference type="PROSITE" id="PS51186">
    <property type="entry name" value="GNAT"/>
    <property type="match status" value="1"/>
</dbReference>